<organism evidence="1 2">
    <name type="scientific">Halosegnis rubeus</name>
    <dbReference type="NCBI Taxonomy" id="2212850"/>
    <lineage>
        <taxon>Archaea</taxon>
        <taxon>Methanobacteriati</taxon>
        <taxon>Methanobacteriota</taxon>
        <taxon>Stenosarchaea group</taxon>
        <taxon>Halobacteria</taxon>
        <taxon>Halobacteriales</taxon>
        <taxon>Natronomonadaceae</taxon>
        <taxon>Halosegnis</taxon>
    </lineage>
</organism>
<sequence length="179" mass="20170">MQSPSTIMTDETYWLRASAVTDAATGTDACFDDHDVLRPEETTKADLPPTDEEPVARIDRGALDEQKFIGKWQVMGSADRIDALWPDVVASVESQTLWAVKAMTGFGFGALEMYDEYVLTVYTPNYVDTDDVHRVREHLREHHGVTEPCYYKPDIYTAKGIVADSVEEFGLEKPARYVE</sequence>
<dbReference type="EMBL" id="QJOW01000002">
    <property type="protein sequence ID" value="KAB7517063.1"/>
    <property type="molecule type" value="Genomic_DNA"/>
</dbReference>
<reference evidence="1 2" key="1">
    <citation type="submission" date="2019-10" db="EMBL/GenBank/DDBJ databases">
        <title>Unraveling microbial dark matter from salterns through culturing: the case of the genus Halosegnis.</title>
        <authorList>
            <person name="Duran-Viseras A."/>
            <person name="Andrei A.-S."/>
            <person name="Vera-Gargallo B."/>
            <person name="Ghai R."/>
            <person name="Sanchez-Porro C."/>
            <person name="Ventosa A."/>
        </authorList>
    </citation>
    <scope>NUCLEOTIDE SEQUENCE [LARGE SCALE GENOMIC DNA]</scope>
    <source>
        <strain evidence="1 2">F17-44</strain>
    </source>
</reference>
<evidence type="ECO:0000313" key="1">
    <source>
        <dbReference type="EMBL" id="KAB7517063.1"/>
    </source>
</evidence>
<dbReference type="Pfam" id="PF08939">
    <property type="entry name" value="Bles03"/>
    <property type="match status" value="1"/>
</dbReference>
<comment type="caution">
    <text evidence="1">The sequence shown here is derived from an EMBL/GenBank/DDBJ whole genome shotgun (WGS) entry which is preliminary data.</text>
</comment>
<dbReference type="OrthoDB" id="318166at2157"/>
<accession>A0A5N5UEH0</accession>
<dbReference type="InterPro" id="IPR023398">
    <property type="entry name" value="TIF_eIF4e-like"/>
</dbReference>
<dbReference type="Gene3D" id="3.30.760.10">
    <property type="entry name" value="RNA Cap, Translation Initiation Factor Eif4e"/>
    <property type="match status" value="1"/>
</dbReference>
<dbReference type="Proteomes" id="UP000326302">
    <property type="component" value="Unassembled WGS sequence"/>
</dbReference>
<dbReference type="AlphaFoldDB" id="A0A5N5UEH0"/>
<proteinExistence type="predicted"/>
<gene>
    <name evidence="1" type="ORF">DMP03_06800</name>
</gene>
<name>A0A5N5UEH0_9EURY</name>
<dbReference type="RefSeq" id="WP_152119945.1">
    <property type="nucleotide sequence ID" value="NZ_QJOW01000002.1"/>
</dbReference>
<evidence type="ECO:0000313" key="2">
    <source>
        <dbReference type="Proteomes" id="UP000326302"/>
    </source>
</evidence>
<dbReference type="SUPFAM" id="SSF55418">
    <property type="entry name" value="eIF4e-like"/>
    <property type="match status" value="1"/>
</dbReference>
<protein>
    <submittedName>
        <fullName evidence="1">DUF1917 domain-containing protein</fullName>
    </submittedName>
</protein>
<dbReference type="InterPro" id="IPR015034">
    <property type="entry name" value="Bles03"/>
</dbReference>